<dbReference type="GO" id="GO:0010142">
    <property type="term" value="P:farnesyl diphosphate biosynthetic process, mevalonate pathway"/>
    <property type="evidence" value="ECO:0007669"/>
    <property type="project" value="TreeGrafter"/>
</dbReference>
<dbReference type="GO" id="GO:0019287">
    <property type="term" value="P:isopentenyl diphosphate biosynthetic process, mevalonate pathway"/>
    <property type="evidence" value="ECO:0007669"/>
    <property type="project" value="TreeGrafter"/>
</dbReference>
<dbReference type="InterPro" id="IPR035102">
    <property type="entry name" value="Phosphomevalonate_kinase"/>
</dbReference>
<dbReference type="OrthoDB" id="10262935at2759"/>
<sequence length="108" mass="11715">MTTAVVAALLHYLGVVNLSSLDEDQLRGKKDIVDLDVVHVIAQTAHCIAQGKVGSGFDVSSAVYGSQRYIRFSPEVLSSAQNAGMATPLTEVIDDVLRAKWDHEKTKF</sequence>
<dbReference type="GO" id="GO:0005777">
    <property type="term" value="C:peroxisome"/>
    <property type="evidence" value="ECO:0007669"/>
    <property type="project" value="TreeGrafter"/>
</dbReference>
<dbReference type="EC" id="2.7.4.2" evidence="2"/>
<feature type="signal peptide" evidence="3">
    <location>
        <begin position="1"/>
        <end position="18"/>
    </location>
</feature>
<dbReference type="PANTHER" id="PTHR31814">
    <property type="match status" value="1"/>
</dbReference>
<keyword evidence="3" id="KW-0732">Signal</keyword>
<dbReference type="Proteomes" id="UP001152561">
    <property type="component" value="Unassembled WGS sequence"/>
</dbReference>
<proteinExistence type="predicted"/>
<evidence type="ECO:0000256" key="2">
    <source>
        <dbReference type="ARBA" id="ARBA00012958"/>
    </source>
</evidence>
<comment type="caution">
    <text evidence="4">The sequence shown here is derived from an EMBL/GenBank/DDBJ whole genome shotgun (WGS) entry which is preliminary data.</text>
</comment>
<comment type="pathway">
    <text evidence="1">Isoprenoid biosynthesis; isopentenyl diphosphate biosynthesis via mevalonate pathway; isopentenyl diphosphate from (R)-mevalonate: step 2/3.</text>
</comment>
<dbReference type="AlphaFoldDB" id="A0A9Q1MU36"/>
<keyword evidence="5" id="KW-1185">Reference proteome</keyword>
<dbReference type="InterPro" id="IPR014721">
    <property type="entry name" value="Ribsml_uS5_D2-typ_fold_subgr"/>
</dbReference>
<feature type="chain" id="PRO_5040254412" description="phosphomevalonate kinase" evidence="3">
    <location>
        <begin position="19"/>
        <end position="108"/>
    </location>
</feature>
<dbReference type="SUPFAM" id="SSF54211">
    <property type="entry name" value="Ribosomal protein S5 domain 2-like"/>
    <property type="match status" value="1"/>
</dbReference>
<evidence type="ECO:0000313" key="4">
    <source>
        <dbReference type="EMBL" id="KAJ8568181.1"/>
    </source>
</evidence>
<dbReference type="Gene3D" id="3.30.230.10">
    <property type="match status" value="1"/>
</dbReference>
<accession>A0A9Q1MU36</accession>
<evidence type="ECO:0000256" key="1">
    <source>
        <dbReference type="ARBA" id="ARBA00005017"/>
    </source>
</evidence>
<organism evidence="4 5">
    <name type="scientific">Anisodus acutangulus</name>
    <dbReference type="NCBI Taxonomy" id="402998"/>
    <lineage>
        <taxon>Eukaryota</taxon>
        <taxon>Viridiplantae</taxon>
        <taxon>Streptophyta</taxon>
        <taxon>Embryophyta</taxon>
        <taxon>Tracheophyta</taxon>
        <taxon>Spermatophyta</taxon>
        <taxon>Magnoliopsida</taxon>
        <taxon>eudicotyledons</taxon>
        <taxon>Gunneridae</taxon>
        <taxon>Pentapetalae</taxon>
        <taxon>asterids</taxon>
        <taxon>lamiids</taxon>
        <taxon>Solanales</taxon>
        <taxon>Solanaceae</taxon>
        <taxon>Solanoideae</taxon>
        <taxon>Hyoscyameae</taxon>
        <taxon>Anisodus</taxon>
    </lineage>
</organism>
<dbReference type="PANTHER" id="PTHR31814:SF6">
    <property type="entry name" value="PHOSPHOMEVALONATE KINASE"/>
    <property type="match status" value="1"/>
</dbReference>
<protein>
    <recommendedName>
        <fullName evidence="2">phosphomevalonate kinase</fullName>
        <ecNumber evidence="2">2.7.4.2</ecNumber>
    </recommendedName>
</protein>
<evidence type="ECO:0000256" key="3">
    <source>
        <dbReference type="SAM" id="SignalP"/>
    </source>
</evidence>
<evidence type="ECO:0000313" key="5">
    <source>
        <dbReference type="Proteomes" id="UP001152561"/>
    </source>
</evidence>
<dbReference type="GO" id="GO:0004631">
    <property type="term" value="F:phosphomevalonate kinase activity"/>
    <property type="evidence" value="ECO:0007669"/>
    <property type="project" value="UniProtKB-EC"/>
</dbReference>
<dbReference type="EMBL" id="JAJAGQ010000003">
    <property type="protein sequence ID" value="KAJ8568181.1"/>
    <property type="molecule type" value="Genomic_DNA"/>
</dbReference>
<reference evidence="5" key="1">
    <citation type="journal article" date="2023" name="Proc. Natl. Acad. Sci. U.S.A.">
        <title>Genomic and structural basis for evolution of tropane alkaloid biosynthesis.</title>
        <authorList>
            <person name="Wanga Y.-J."/>
            <person name="Taina T."/>
            <person name="Yua J.-Y."/>
            <person name="Lia J."/>
            <person name="Xua B."/>
            <person name="Chenc J."/>
            <person name="D'Auriad J.C."/>
            <person name="Huanga J.-P."/>
            <person name="Huanga S.-X."/>
        </authorList>
    </citation>
    <scope>NUCLEOTIDE SEQUENCE [LARGE SCALE GENOMIC DNA]</scope>
    <source>
        <strain evidence="5">cv. KIB-2019</strain>
    </source>
</reference>
<dbReference type="InterPro" id="IPR020568">
    <property type="entry name" value="Ribosomal_Su5_D2-typ_SF"/>
</dbReference>
<gene>
    <name evidence="4" type="ORF">K7X08_020903</name>
</gene>
<name>A0A9Q1MU36_9SOLA</name>